<feature type="transmembrane region" description="Helical" evidence="1">
    <location>
        <begin position="12"/>
        <end position="36"/>
    </location>
</feature>
<proteinExistence type="predicted"/>
<reference evidence="2 3" key="1">
    <citation type="submission" date="2024-04" db="EMBL/GenBank/DDBJ databases">
        <title>Symmetric and asymmetric DNA N6-adenine methylation regulates different biological responses in Mucorales.</title>
        <authorList>
            <consortium name="Lawrence Berkeley National Laboratory"/>
            <person name="Lax C."/>
            <person name="Mondo S.J."/>
            <person name="Osorio-Concepcion M."/>
            <person name="Muszewska A."/>
            <person name="Corrochano-Luque M."/>
            <person name="Gutierrez G."/>
            <person name="Riley R."/>
            <person name="Lipzen A."/>
            <person name="Guo J."/>
            <person name="Hundley H."/>
            <person name="Amirebrahimi M."/>
            <person name="Ng V."/>
            <person name="Lorenzo-Gutierrez D."/>
            <person name="Binder U."/>
            <person name="Yang J."/>
            <person name="Song Y."/>
            <person name="Canovas D."/>
            <person name="Navarro E."/>
            <person name="Freitag M."/>
            <person name="Gabaldon T."/>
            <person name="Grigoriev I.V."/>
            <person name="Corrochano L.M."/>
            <person name="Nicolas F.E."/>
            <person name="Garre V."/>
        </authorList>
    </citation>
    <scope>NUCLEOTIDE SEQUENCE [LARGE SCALE GENOMIC DNA]</scope>
    <source>
        <strain evidence="2 3">L51</strain>
    </source>
</reference>
<comment type="caution">
    <text evidence="2">The sequence shown here is derived from an EMBL/GenBank/DDBJ whole genome shotgun (WGS) entry which is preliminary data.</text>
</comment>
<evidence type="ECO:0000313" key="2">
    <source>
        <dbReference type="EMBL" id="KAL0078479.1"/>
    </source>
</evidence>
<evidence type="ECO:0000313" key="3">
    <source>
        <dbReference type="Proteomes" id="UP001448207"/>
    </source>
</evidence>
<accession>A0ABR3AN07</accession>
<keyword evidence="1" id="KW-0472">Membrane</keyword>
<keyword evidence="1" id="KW-1133">Transmembrane helix</keyword>
<keyword evidence="1" id="KW-0812">Transmembrane</keyword>
<protein>
    <submittedName>
        <fullName evidence="2">Uncharacterized protein</fullName>
    </submittedName>
</protein>
<dbReference type="Proteomes" id="UP001448207">
    <property type="component" value="Unassembled WGS sequence"/>
</dbReference>
<organism evidence="2 3">
    <name type="scientific">Phycomyces blakesleeanus</name>
    <dbReference type="NCBI Taxonomy" id="4837"/>
    <lineage>
        <taxon>Eukaryota</taxon>
        <taxon>Fungi</taxon>
        <taxon>Fungi incertae sedis</taxon>
        <taxon>Mucoromycota</taxon>
        <taxon>Mucoromycotina</taxon>
        <taxon>Mucoromycetes</taxon>
        <taxon>Mucorales</taxon>
        <taxon>Phycomycetaceae</taxon>
        <taxon>Phycomyces</taxon>
    </lineage>
</organism>
<keyword evidence="3" id="KW-1185">Reference proteome</keyword>
<dbReference type="EMBL" id="JBCLYO010000025">
    <property type="protein sequence ID" value="KAL0078479.1"/>
    <property type="molecule type" value="Genomic_DNA"/>
</dbReference>
<feature type="transmembrane region" description="Helical" evidence="1">
    <location>
        <begin position="67"/>
        <end position="91"/>
    </location>
</feature>
<gene>
    <name evidence="2" type="ORF">J3Q64DRAFT_1815661</name>
</gene>
<name>A0ABR3AN07_PHYBL</name>
<evidence type="ECO:0000256" key="1">
    <source>
        <dbReference type="SAM" id="Phobius"/>
    </source>
</evidence>
<sequence>MNCNMYIKYIYIGWDLSFVLYIYIYITIILFSSLYLHFLLNTFDTHFTIHTSHIHFTHTQGSLPKSLIFLSLPTLSPFFRTIFLFIHHLYLPQKKHIKQ</sequence>